<organism evidence="1">
    <name type="scientific">Physcomitrium patens</name>
    <name type="common">Spreading-leaved earth moss</name>
    <name type="synonym">Physcomitrella patens</name>
    <dbReference type="NCBI Taxonomy" id="3218"/>
    <lineage>
        <taxon>Eukaryota</taxon>
        <taxon>Viridiplantae</taxon>
        <taxon>Streptophyta</taxon>
        <taxon>Embryophyta</taxon>
        <taxon>Bryophyta</taxon>
        <taxon>Bryophytina</taxon>
        <taxon>Bryopsida</taxon>
        <taxon>Funariidae</taxon>
        <taxon>Funariales</taxon>
        <taxon>Funariaceae</taxon>
        <taxon>Physcomitrium</taxon>
    </lineage>
</organism>
<reference evidence="1 3" key="1">
    <citation type="journal article" date="2008" name="Science">
        <title>The Physcomitrella genome reveals evolutionary insights into the conquest of land by plants.</title>
        <authorList>
            <person name="Rensing S."/>
            <person name="Lang D."/>
            <person name="Zimmer A."/>
            <person name="Terry A."/>
            <person name="Salamov A."/>
            <person name="Shapiro H."/>
            <person name="Nishiyama T."/>
            <person name="Perroud P.-F."/>
            <person name="Lindquist E."/>
            <person name="Kamisugi Y."/>
            <person name="Tanahashi T."/>
            <person name="Sakakibara K."/>
            <person name="Fujita T."/>
            <person name="Oishi K."/>
            <person name="Shin-I T."/>
            <person name="Kuroki Y."/>
            <person name="Toyoda A."/>
            <person name="Suzuki Y."/>
            <person name="Hashimoto A."/>
            <person name="Yamaguchi K."/>
            <person name="Sugano A."/>
            <person name="Kohara Y."/>
            <person name="Fujiyama A."/>
            <person name="Anterola A."/>
            <person name="Aoki S."/>
            <person name="Ashton N."/>
            <person name="Barbazuk W.B."/>
            <person name="Barker E."/>
            <person name="Bennetzen J."/>
            <person name="Bezanilla M."/>
            <person name="Blankenship R."/>
            <person name="Cho S.H."/>
            <person name="Dutcher S."/>
            <person name="Estelle M."/>
            <person name="Fawcett J.A."/>
            <person name="Gundlach H."/>
            <person name="Hanada K."/>
            <person name="Heyl A."/>
            <person name="Hicks K.A."/>
            <person name="Hugh J."/>
            <person name="Lohr M."/>
            <person name="Mayer K."/>
            <person name="Melkozernov A."/>
            <person name="Murata T."/>
            <person name="Nelson D."/>
            <person name="Pils B."/>
            <person name="Prigge M."/>
            <person name="Reiss B."/>
            <person name="Renner T."/>
            <person name="Rombauts S."/>
            <person name="Rushton P."/>
            <person name="Sanderfoot A."/>
            <person name="Schween G."/>
            <person name="Shiu S.-H."/>
            <person name="Stueber K."/>
            <person name="Theodoulou F.L."/>
            <person name="Tu H."/>
            <person name="Van de Peer Y."/>
            <person name="Verrier P.J."/>
            <person name="Waters E."/>
            <person name="Wood A."/>
            <person name="Yang L."/>
            <person name="Cove D."/>
            <person name="Cuming A."/>
            <person name="Hasebe M."/>
            <person name="Lucas S."/>
            <person name="Mishler D.B."/>
            <person name="Reski R."/>
            <person name="Grigoriev I."/>
            <person name="Quatrano R.S."/>
            <person name="Boore J.L."/>
        </authorList>
    </citation>
    <scope>NUCLEOTIDE SEQUENCE [LARGE SCALE GENOMIC DNA]</scope>
    <source>
        <strain evidence="2 3">cv. Gransden 2004</strain>
    </source>
</reference>
<accession>A0A2K1J0Z6</accession>
<evidence type="ECO:0000313" key="1">
    <source>
        <dbReference type="EMBL" id="PNR35195.1"/>
    </source>
</evidence>
<reference evidence="2" key="3">
    <citation type="submission" date="2020-12" db="UniProtKB">
        <authorList>
            <consortium name="EnsemblPlants"/>
        </authorList>
    </citation>
    <scope>IDENTIFICATION</scope>
</reference>
<gene>
    <name evidence="1" type="ORF">PHYPA_023094</name>
</gene>
<proteinExistence type="predicted"/>
<dbReference type="Gramene" id="Pp3c18_13540V3.1">
    <property type="protein sequence ID" value="Pp3c18_13540V3.1"/>
    <property type="gene ID" value="Pp3c18_13540"/>
</dbReference>
<reference evidence="1 3" key="2">
    <citation type="journal article" date="2018" name="Plant J.">
        <title>The Physcomitrella patens chromosome-scale assembly reveals moss genome structure and evolution.</title>
        <authorList>
            <person name="Lang D."/>
            <person name="Ullrich K.K."/>
            <person name="Murat F."/>
            <person name="Fuchs J."/>
            <person name="Jenkins J."/>
            <person name="Haas F.B."/>
            <person name="Piednoel M."/>
            <person name="Gundlach H."/>
            <person name="Van Bel M."/>
            <person name="Meyberg R."/>
            <person name="Vives C."/>
            <person name="Morata J."/>
            <person name="Symeonidi A."/>
            <person name="Hiss M."/>
            <person name="Muchero W."/>
            <person name="Kamisugi Y."/>
            <person name="Saleh O."/>
            <person name="Blanc G."/>
            <person name="Decker E.L."/>
            <person name="van Gessel N."/>
            <person name="Grimwood J."/>
            <person name="Hayes R.D."/>
            <person name="Graham S.W."/>
            <person name="Gunter L.E."/>
            <person name="McDaniel S.F."/>
            <person name="Hoernstein S.N.W."/>
            <person name="Larsson A."/>
            <person name="Li F.W."/>
            <person name="Perroud P.F."/>
            <person name="Phillips J."/>
            <person name="Ranjan P."/>
            <person name="Rokshar D.S."/>
            <person name="Rothfels C.J."/>
            <person name="Schneider L."/>
            <person name="Shu S."/>
            <person name="Stevenson D.W."/>
            <person name="Thummler F."/>
            <person name="Tillich M."/>
            <person name="Villarreal Aguilar J.C."/>
            <person name="Widiez T."/>
            <person name="Wong G.K."/>
            <person name="Wymore A."/>
            <person name="Zhang Y."/>
            <person name="Zimmer A.D."/>
            <person name="Quatrano R.S."/>
            <person name="Mayer K.F.X."/>
            <person name="Goodstein D."/>
            <person name="Casacuberta J.M."/>
            <person name="Vandepoele K."/>
            <person name="Reski R."/>
            <person name="Cuming A.C."/>
            <person name="Tuskan G.A."/>
            <person name="Maumus F."/>
            <person name="Salse J."/>
            <person name="Schmutz J."/>
            <person name="Rensing S.A."/>
        </authorList>
    </citation>
    <scope>NUCLEOTIDE SEQUENCE [LARGE SCALE GENOMIC DNA]</scope>
    <source>
        <strain evidence="2 3">cv. Gransden 2004</strain>
    </source>
</reference>
<name>A0A2K1J0Z6_PHYPA</name>
<keyword evidence="3" id="KW-1185">Reference proteome</keyword>
<protein>
    <submittedName>
        <fullName evidence="1 2">Uncharacterized protein</fullName>
    </submittedName>
</protein>
<sequence length="58" mass="7102">MDHKGIVIWVLWVEKNYATFNETLWSQKQVYHIIWLKLVDYGRNSWIKTQVHIKPSLF</sequence>
<dbReference type="EnsemblPlants" id="Pp3c18_13540V3.1">
    <property type="protein sequence ID" value="Pp3c18_13540V3.1"/>
    <property type="gene ID" value="Pp3c18_13540"/>
</dbReference>
<dbReference type="AlphaFoldDB" id="A0A2K1J0Z6"/>
<dbReference type="InParanoid" id="A0A2K1J0Z6"/>
<evidence type="ECO:0000313" key="3">
    <source>
        <dbReference type="Proteomes" id="UP000006727"/>
    </source>
</evidence>
<dbReference type="EMBL" id="ABEU02000018">
    <property type="protein sequence ID" value="PNR35195.1"/>
    <property type="molecule type" value="Genomic_DNA"/>
</dbReference>
<dbReference type="Proteomes" id="UP000006727">
    <property type="component" value="Chromosome 18"/>
</dbReference>
<evidence type="ECO:0000313" key="2">
    <source>
        <dbReference type="EnsemblPlants" id="Pp3c18_13540V3.1"/>
    </source>
</evidence>